<name>A0ABV6NWP2_9ACTN</name>
<evidence type="ECO:0000313" key="3">
    <source>
        <dbReference type="EMBL" id="MFC0565187.1"/>
    </source>
</evidence>
<dbReference type="RefSeq" id="WP_377338791.1">
    <property type="nucleotide sequence ID" value="NZ_JBHLUE010000011.1"/>
</dbReference>
<dbReference type="Pfam" id="PF04486">
    <property type="entry name" value="SchA_CurD"/>
    <property type="match status" value="1"/>
</dbReference>
<dbReference type="Proteomes" id="UP001589894">
    <property type="component" value="Unassembled WGS sequence"/>
</dbReference>
<feature type="compositionally biased region" description="Low complexity" evidence="1">
    <location>
        <begin position="124"/>
        <end position="137"/>
    </location>
</feature>
<organism evidence="3 4">
    <name type="scientific">Plantactinospora siamensis</name>
    <dbReference type="NCBI Taxonomy" id="555372"/>
    <lineage>
        <taxon>Bacteria</taxon>
        <taxon>Bacillati</taxon>
        <taxon>Actinomycetota</taxon>
        <taxon>Actinomycetes</taxon>
        <taxon>Micromonosporales</taxon>
        <taxon>Micromonosporaceae</taxon>
        <taxon>Plantactinospora</taxon>
    </lineage>
</organism>
<feature type="domain" description="SchA/CurD-like" evidence="2">
    <location>
        <begin position="1"/>
        <end position="119"/>
    </location>
</feature>
<evidence type="ECO:0000313" key="4">
    <source>
        <dbReference type="Proteomes" id="UP001589894"/>
    </source>
</evidence>
<sequence>MPIAAITYDIRPDCEDEIAAIFSGFRRVGNPGVTDAQGRTVGRILGTALFIRGATMVRFIEYEGRLEDVARFMAGQPGVQEVERRLKPYLSAPRHTETVEGFVATLTGSAMRCLSQLSVRDGGAPAAAPAGSADGTARPAAAAH</sequence>
<evidence type="ECO:0000256" key="1">
    <source>
        <dbReference type="SAM" id="MobiDB-lite"/>
    </source>
</evidence>
<accession>A0ABV6NWP2</accession>
<proteinExistence type="predicted"/>
<feature type="region of interest" description="Disordered" evidence="1">
    <location>
        <begin position="124"/>
        <end position="144"/>
    </location>
</feature>
<dbReference type="InterPro" id="IPR007575">
    <property type="entry name" value="SchA_CurD-like"/>
</dbReference>
<gene>
    <name evidence="3" type="ORF">ACFFHU_13710</name>
</gene>
<reference evidence="3 4" key="1">
    <citation type="submission" date="2024-09" db="EMBL/GenBank/DDBJ databases">
        <authorList>
            <person name="Sun Q."/>
            <person name="Mori K."/>
        </authorList>
    </citation>
    <scope>NUCLEOTIDE SEQUENCE [LARGE SCALE GENOMIC DNA]</scope>
    <source>
        <strain evidence="3 4">TBRC 2205</strain>
    </source>
</reference>
<comment type="caution">
    <text evidence="3">The sequence shown here is derived from an EMBL/GenBank/DDBJ whole genome shotgun (WGS) entry which is preliminary data.</text>
</comment>
<keyword evidence="4" id="KW-1185">Reference proteome</keyword>
<protein>
    <submittedName>
        <fullName evidence="3">SchA/CurD-like domain-containing protein</fullName>
    </submittedName>
</protein>
<evidence type="ECO:0000259" key="2">
    <source>
        <dbReference type="Pfam" id="PF04486"/>
    </source>
</evidence>
<dbReference type="EMBL" id="JBHLUE010000011">
    <property type="protein sequence ID" value="MFC0565187.1"/>
    <property type="molecule type" value="Genomic_DNA"/>
</dbReference>